<keyword evidence="4" id="KW-1185">Reference proteome</keyword>
<gene>
    <name evidence="3" type="ORF">KIPB_003812</name>
</gene>
<feature type="signal peptide" evidence="2">
    <location>
        <begin position="1"/>
        <end position="19"/>
    </location>
</feature>
<name>A0A9K3CUP1_9EUKA</name>
<organism evidence="3 4">
    <name type="scientific">Kipferlia bialata</name>
    <dbReference type="NCBI Taxonomy" id="797122"/>
    <lineage>
        <taxon>Eukaryota</taxon>
        <taxon>Metamonada</taxon>
        <taxon>Carpediemonas-like organisms</taxon>
        <taxon>Kipferlia</taxon>
    </lineage>
</organism>
<dbReference type="Proteomes" id="UP000265618">
    <property type="component" value="Unassembled WGS sequence"/>
</dbReference>
<keyword evidence="1" id="KW-1133">Transmembrane helix</keyword>
<evidence type="ECO:0000313" key="4">
    <source>
        <dbReference type="Proteomes" id="UP000265618"/>
    </source>
</evidence>
<accession>A0A9K3CUP1</accession>
<keyword evidence="2" id="KW-0732">Signal</keyword>
<sequence length="383" mass="41020">MQLLPVVVCAVLLLGSVVCDTPTGTVGRVAEALIQAVQDNIAYTEDESPSLAGSAKETPYIDSYGISWFTEEYGSFTLDLTGDASNAIVCPGVGSKRVRCTVSPEEAQGQDDIQANRFHGNPSTHSFEESTFFYSARTRAEDYTELDVTYTMTDDQNCIILATGSDVAGASLTCVYGDADEDPTVSTVTPYAIDTEGTPWYNQEEGSFETTVFDYDDEAHAMLCPGAGSVRVQCEAMGVTAPDSSVPTDWIGVMGLYEIEVSSRCLTDAEYVATTTDDIIGYPITETSTAFLYSFDLVFDLDKDTHCLFIEMDRDRDTDMASGFACTYSAAADPPTGDKPFNLALVIGVAVGVVVLLGVAVALVLVVRKRNAENSPKSVAVSL</sequence>
<evidence type="ECO:0000313" key="3">
    <source>
        <dbReference type="EMBL" id="GIQ82643.1"/>
    </source>
</evidence>
<reference evidence="3 4" key="1">
    <citation type="journal article" date="2018" name="PLoS ONE">
        <title>The draft genome of Kipferlia bialata reveals reductive genome evolution in fornicate parasites.</title>
        <authorList>
            <person name="Tanifuji G."/>
            <person name="Takabayashi S."/>
            <person name="Kume K."/>
            <person name="Takagi M."/>
            <person name="Nakayama T."/>
            <person name="Kamikawa R."/>
            <person name="Inagaki Y."/>
            <person name="Hashimoto T."/>
        </authorList>
    </citation>
    <scope>NUCLEOTIDE SEQUENCE [LARGE SCALE GENOMIC DNA]</scope>
    <source>
        <strain evidence="3">NY0173</strain>
    </source>
</reference>
<comment type="caution">
    <text evidence="3">The sequence shown here is derived from an EMBL/GenBank/DDBJ whole genome shotgun (WGS) entry which is preliminary data.</text>
</comment>
<protein>
    <recommendedName>
        <fullName evidence="5">Ig-like domain-containing protein</fullName>
    </recommendedName>
</protein>
<evidence type="ECO:0000256" key="1">
    <source>
        <dbReference type="SAM" id="Phobius"/>
    </source>
</evidence>
<feature type="transmembrane region" description="Helical" evidence="1">
    <location>
        <begin position="343"/>
        <end position="367"/>
    </location>
</feature>
<proteinExistence type="predicted"/>
<dbReference type="AlphaFoldDB" id="A0A9K3CUP1"/>
<evidence type="ECO:0008006" key="5">
    <source>
        <dbReference type="Google" id="ProtNLM"/>
    </source>
</evidence>
<dbReference type="EMBL" id="BDIP01000765">
    <property type="protein sequence ID" value="GIQ82643.1"/>
    <property type="molecule type" value="Genomic_DNA"/>
</dbReference>
<feature type="chain" id="PRO_5039952713" description="Ig-like domain-containing protein" evidence="2">
    <location>
        <begin position="20"/>
        <end position="383"/>
    </location>
</feature>
<keyword evidence="1" id="KW-0812">Transmembrane</keyword>
<keyword evidence="1" id="KW-0472">Membrane</keyword>
<evidence type="ECO:0000256" key="2">
    <source>
        <dbReference type="SAM" id="SignalP"/>
    </source>
</evidence>